<keyword evidence="3" id="KW-1185">Reference proteome</keyword>
<dbReference type="EMBL" id="JACRUJ010000001">
    <property type="protein sequence ID" value="MBC5840518.1"/>
    <property type="molecule type" value="Genomic_DNA"/>
</dbReference>
<evidence type="ECO:0000313" key="2">
    <source>
        <dbReference type="EMBL" id="MBC5840518.1"/>
    </source>
</evidence>
<keyword evidence="1" id="KW-1133">Transmembrane helix</keyword>
<feature type="transmembrane region" description="Helical" evidence="1">
    <location>
        <begin position="42"/>
        <end position="69"/>
    </location>
</feature>
<comment type="caution">
    <text evidence="2">The sequence shown here is derived from an EMBL/GenBank/DDBJ whole genome shotgun (WGS) entry which is preliminary data.</text>
</comment>
<evidence type="ECO:0000313" key="3">
    <source>
        <dbReference type="Proteomes" id="UP000629963"/>
    </source>
</evidence>
<feature type="transmembrane region" description="Helical" evidence="1">
    <location>
        <begin position="75"/>
        <end position="96"/>
    </location>
</feature>
<dbReference type="InterPro" id="IPR009937">
    <property type="entry name" value="Phage_holin_3_6"/>
</dbReference>
<organism evidence="2 3">
    <name type="scientific">Flavobacterium kayseriense</name>
    <dbReference type="NCBI Taxonomy" id="2764714"/>
    <lineage>
        <taxon>Bacteria</taxon>
        <taxon>Pseudomonadati</taxon>
        <taxon>Bacteroidota</taxon>
        <taxon>Flavobacteriia</taxon>
        <taxon>Flavobacteriales</taxon>
        <taxon>Flavobacteriaceae</taxon>
        <taxon>Flavobacterium</taxon>
    </lineage>
</organism>
<gene>
    <name evidence="2" type="ORF">H8R23_03795</name>
</gene>
<dbReference type="Proteomes" id="UP000629963">
    <property type="component" value="Unassembled WGS sequence"/>
</dbReference>
<protein>
    <submittedName>
        <fullName evidence="2">Phage holin family protein</fullName>
    </submittedName>
</protein>
<sequence length="116" mass="12934">MAFEEIKESAEDIREQAQAIIESNVAYYKLRTFKIAAKSTTLILKLAIVTLCFLMILLFLSIALAFGLGNYFSNTALGFLCVGGIYVIVTSLLLLVKDKIIEGPLLKKFSELFFNN</sequence>
<dbReference type="RefSeq" id="WP_187009086.1">
    <property type="nucleotide sequence ID" value="NZ_JACRUI010000001.1"/>
</dbReference>
<evidence type="ECO:0000256" key="1">
    <source>
        <dbReference type="SAM" id="Phobius"/>
    </source>
</evidence>
<keyword evidence="1" id="KW-0472">Membrane</keyword>
<keyword evidence="1" id="KW-0812">Transmembrane</keyword>
<name>A0ABR7J528_9FLAO</name>
<dbReference type="Pfam" id="PF07332">
    <property type="entry name" value="Phage_holin_3_6"/>
    <property type="match status" value="1"/>
</dbReference>
<accession>A0ABR7J528</accession>
<reference evidence="2 3" key="1">
    <citation type="submission" date="2020-08" db="EMBL/GenBank/DDBJ databases">
        <title>Description of novel Flavobacterium F-380 isolate.</title>
        <authorList>
            <person name="Saticioglu I.B."/>
            <person name="Duman M."/>
            <person name="Altun S."/>
        </authorList>
    </citation>
    <scope>NUCLEOTIDE SEQUENCE [LARGE SCALE GENOMIC DNA]</scope>
    <source>
        <strain evidence="2 3">F-380</strain>
    </source>
</reference>
<proteinExistence type="predicted"/>